<gene>
    <name evidence="3" type="ORF">AO501_29075</name>
</gene>
<dbReference type="Proteomes" id="UP000051677">
    <property type="component" value="Unassembled WGS sequence"/>
</dbReference>
<name>A0A0Q2M8T8_MYCGO</name>
<dbReference type="EMBL" id="LKTM01000354">
    <property type="protein sequence ID" value="KQH76279.1"/>
    <property type="molecule type" value="Genomic_DNA"/>
</dbReference>
<feature type="transmembrane region" description="Helical" evidence="1">
    <location>
        <begin position="41"/>
        <end position="60"/>
    </location>
</feature>
<dbReference type="OrthoDB" id="4948879at2"/>
<dbReference type="RefSeq" id="WP_055580761.1">
    <property type="nucleotide sequence ID" value="NZ_LKTM01000354.1"/>
</dbReference>
<proteinExistence type="predicted"/>
<accession>A0A0Q2M8T8</accession>
<keyword evidence="1" id="KW-0812">Transmembrane</keyword>
<sequence length="162" mass="16948">MSTFRGLPVHPLLTHFIVVLIPLTALLAVICVLWPAARRRLVWLVLALSVVTAVVTPVTISSGRWLQHQVGGSPSLSSHAALGATMTYFSWALLMAAVVLAALHLCQARGIAVKPLAQWLIAALVIAAAGASAFQVYRIGDTGAQAVWGGTGHGCPMCTMGC</sequence>
<keyword evidence="1" id="KW-0472">Membrane</keyword>
<dbReference type="Pfam" id="PF09990">
    <property type="entry name" value="DUF2231"/>
    <property type="match status" value="1"/>
</dbReference>
<organism evidence="3 4">
    <name type="scientific">Mycobacterium gordonae</name>
    <dbReference type="NCBI Taxonomy" id="1778"/>
    <lineage>
        <taxon>Bacteria</taxon>
        <taxon>Bacillati</taxon>
        <taxon>Actinomycetota</taxon>
        <taxon>Actinomycetes</taxon>
        <taxon>Mycobacteriales</taxon>
        <taxon>Mycobacteriaceae</taxon>
        <taxon>Mycobacterium</taxon>
    </lineage>
</organism>
<feature type="transmembrane region" description="Helical" evidence="1">
    <location>
        <begin position="80"/>
        <end position="104"/>
    </location>
</feature>
<keyword evidence="1" id="KW-1133">Transmembrane helix</keyword>
<dbReference type="InterPro" id="IPR019251">
    <property type="entry name" value="DUF2231_TM"/>
</dbReference>
<protein>
    <recommendedName>
        <fullName evidence="2">DUF2231 domain-containing protein</fullName>
    </recommendedName>
</protein>
<feature type="transmembrane region" description="Helical" evidence="1">
    <location>
        <begin position="116"/>
        <end position="137"/>
    </location>
</feature>
<feature type="domain" description="DUF2231" evidence="2">
    <location>
        <begin position="6"/>
        <end position="150"/>
    </location>
</feature>
<evidence type="ECO:0000259" key="2">
    <source>
        <dbReference type="Pfam" id="PF09990"/>
    </source>
</evidence>
<evidence type="ECO:0000313" key="3">
    <source>
        <dbReference type="EMBL" id="KQH76279.1"/>
    </source>
</evidence>
<dbReference type="AlphaFoldDB" id="A0A0Q2M8T8"/>
<reference evidence="3 4" key="1">
    <citation type="submission" date="2015-10" db="EMBL/GenBank/DDBJ databases">
        <title>Mycobacterium gordonae draft genome assembly.</title>
        <authorList>
            <person name="Ustinova V."/>
            <person name="Smirnova T."/>
            <person name="Blagodatskikh K."/>
            <person name="Varlamov D."/>
            <person name="Larionova E."/>
            <person name="Chernousova L."/>
        </authorList>
    </citation>
    <scope>NUCLEOTIDE SEQUENCE [LARGE SCALE GENOMIC DNA]</scope>
    <source>
        <strain evidence="3 4">CTRI 14-8773</strain>
    </source>
</reference>
<evidence type="ECO:0000313" key="4">
    <source>
        <dbReference type="Proteomes" id="UP000051677"/>
    </source>
</evidence>
<feature type="transmembrane region" description="Helical" evidence="1">
    <location>
        <begin position="12"/>
        <end position="34"/>
    </location>
</feature>
<comment type="caution">
    <text evidence="3">The sequence shown here is derived from an EMBL/GenBank/DDBJ whole genome shotgun (WGS) entry which is preliminary data.</text>
</comment>
<evidence type="ECO:0000256" key="1">
    <source>
        <dbReference type="SAM" id="Phobius"/>
    </source>
</evidence>